<keyword evidence="2" id="KW-1185">Reference proteome</keyword>
<dbReference type="AlphaFoldDB" id="A0A1I2G080"/>
<gene>
    <name evidence="1" type="ORF">SAMN02745121_06988</name>
</gene>
<sequence>MALDASRPQDAGRGEGVRHGVLSLQLGEEARAGVIADRHLQQQDLAVLASGPHDLPLPARDERLDDAKSGQTGALLGSTFRHGGALIVP</sequence>
<dbReference type="EMBL" id="FOMX01000029">
    <property type="protein sequence ID" value="SFF11055.1"/>
    <property type="molecule type" value="Genomic_DNA"/>
</dbReference>
<name>A0A1I2G080_9BACT</name>
<proteinExistence type="predicted"/>
<organism evidence="1 2">
    <name type="scientific">Nannocystis exedens</name>
    <dbReference type="NCBI Taxonomy" id="54"/>
    <lineage>
        <taxon>Bacteria</taxon>
        <taxon>Pseudomonadati</taxon>
        <taxon>Myxococcota</taxon>
        <taxon>Polyangia</taxon>
        <taxon>Nannocystales</taxon>
        <taxon>Nannocystaceae</taxon>
        <taxon>Nannocystis</taxon>
    </lineage>
</organism>
<protein>
    <submittedName>
        <fullName evidence="1">Uncharacterized protein</fullName>
    </submittedName>
</protein>
<reference evidence="2" key="1">
    <citation type="submission" date="2016-10" db="EMBL/GenBank/DDBJ databases">
        <authorList>
            <person name="Varghese N."/>
            <person name="Submissions S."/>
        </authorList>
    </citation>
    <scope>NUCLEOTIDE SEQUENCE [LARGE SCALE GENOMIC DNA]</scope>
    <source>
        <strain evidence="2">ATCC 25963</strain>
    </source>
</reference>
<evidence type="ECO:0000313" key="2">
    <source>
        <dbReference type="Proteomes" id="UP000199400"/>
    </source>
</evidence>
<dbReference type="Proteomes" id="UP000199400">
    <property type="component" value="Unassembled WGS sequence"/>
</dbReference>
<accession>A0A1I2G080</accession>
<evidence type="ECO:0000313" key="1">
    <source>
        <dbReference type="EMBL" id="SFF11055.1"/>
    </source>
</evidence>